<protein>
    <submittedName>
        <fullName evidence="1">Uncharacterized protein</fullName>
    </submittedName>
</protein>
<evidence type="ECO:0000313" key="1">
    <source>
        <dbReference type="EMBL" id="JAD53815.1"/>
    </source>
</evidence>
<reference evidence="1" key="2">
    <citation type="journal article" date="2015" name="Data Brief">
        <title>Shoot transcriptome of the giant reed, Arundo donax.</title>
        <authorList>
            <person name="Barrero R.A."/>
            <person name="Guerrero F.D."/>
            <person name="Moolhuijzen P."/>
            <person name="Goolsby J.A."/>
            <person name="Tidwell J."/>
            <person name="Bellgard S.E."/>
            <person name="Bellgard M.I."/>
        </authorList>
    </citation>
    <scope>NUCLEOTIDE SEQUENCE</scope>
    <source>
        <tissue evidence="1">Shoot tissue taken approximately 20 cm above the soil surface</tissue>
    </source>
</reference>
<accession>A0A0A9AY10</accession>
<proteinExistence type="predicted"/>
<name>A0A0A9AY10_ARUDO</name>
<organism evidence="1">
    <name type="scientific">Arundo donax</name>
    <name type="common">Giant reed</name>
    <name type="synonym">Donax arundinaceus</name>
    <dbReference type="NCBI Taxonomy" id="35708"/>
    <lineage>
        <taxon>Eukaryota</taxon>
        <taxon>Viridiplantae</taxon>
        <taxon>Streptophyta</taxon>
        <taxon>Embryophyta</taxon>
        <taxon>Tracheophyta</taxon>
        <taxon>Spermatophyta</taxon>
        <taxon>Magnoliopsida</taxon>
        <taxon>Liliopsida</taxon>
        <taxon>Poales</taxon>
        <taxon>Poaceae</taxon>
        <taxon>PACMAD clade</taxon>
        <taxon>Arundinoideae</taxon>
        <taxon>Arundineae</taxon>
        <taxon>Arundo</taxon>
    </lineage>
</organism>
<reference evidence="1" key="1">
    <citation type="submission" date="2014-09" db="EMBL/GenBank/DDBJ databases">
        <authorList>
            <person name="Magalhaes I.L.F."/>
            <person name="Oliveira U."/>
            <person name="Santos F.R."/>
            <person name="Vidigal T.H.D.A."/>
            <person name="Brescovit A.D."/>
            <person name="Santos A.J."/>
        </authorList>
    </citation>
    <scope>NUCLEOTIDE SEQUENCE</scope>
    <source>
        <tissue evidence="1">Shoot tissue taken approximately 20 cm above the soil surface</tissue>
    </source>
</reference>
<dbReference type="AlphaFoldDB" id="A0A0A9AY10"/>
<dbReference type="EMBL" id="GBRH01244080">
    <property type="protein sequence ID" value="JAD53815.1"/>
    <property type="molecule type" value="Transcribed_RNA"/>
</dbReference>
<sequence>MLGFPLWDKVVLVQKVCHEQKSVTMSITTWHFPANMDRVFSKKESFIDNLGYIGLFRRLISV</sequence>